<sequence length="258" mass="29928">MNKGISFYFGFNLKPEISAKLIKEAGFTSVITNADKKFKYQNGSIRKQIKIFKKYGIKLSSLHMQYNREELPYFWQEGKAGEHLKRRLIKDVKIAKKYGFTCVVVHLDGEYSKIGEKRLKEVLALCEKLNVPLAIENIDCQKLFLEVFEKISSPMLKFCYDSGHNHVYDPDFNYLTKFSDKLIALHLHDNDGTADQHTLNKFGNINWKEIAKKLKGHEDISLDYEILYRAKNNLTEKDVLAIVKNQADELERLIEAAE</sequence>
<proteinExistence type="predicted"/>
<dbReference type="GO" id="GO:0016853">
    <property type="term" value="F:isomerase activity"/>
    <property type="evidence" value="ECO:0007669"/>
    <property type="project" value="UniProtKB-KW"/>
</dbReference>
<accession>A0A9D1SXW3</accession>
<organism evidence="2 3">
    <name type="scientific">Candidatus Caccopulliclostridium gallistercoris</name>
    <dbReference type="NCBI Taxonomy" id="2840719"/>
    <lineage>
        <taxon>Bacteria</taxon>
        <taxon>Bacillati</taxon>
        <taxon>Bacillota</taxon>
        <taxon>Clostridia</taxon>
        <taxon>Candidatus Caccopulliclostridium</taxon>
    </lineage>
</organism>
<dbReference type="Gene3D" id="3.20.20.150">
    <property type="entry name" value="Divalent-metal-dependent TIM barrel enzymes"/>
    <property type="match status" value="1"/>
</dbReference>
<evidence type="ECO:0000313" key="2">
    <source>
        <dbReference type="EMBL" id="HIV01088.1"/>
    </source>
</evidence>
<dbReference type="InterPro" id="IPR050312">
    <property type="entry name" value="IolE/XylAMocC-like"/>
</dbReference>
<dbReference type="InterPro" id="IPR013022">
    <property type="entry name" value="Xyl_isomerase-like_TIM-brl"/>
</dbReference>
<keyword evidence="2" id="KW-0413">Isomerase</keyword>
<dbReference type="InterPro" id="IPR036237">
    <property type="entry name" value="Xyl_isomerase-like_sf"/>
</dbReference>
<protein>
    <submittedName>
        <fullName evidence="2">Sugar phosphate isomerase/epimerase</fullName>
    </submittedName>
</protein>
<feature type="domain" description="Xylose isomerase-like TIM barrel" evidence="1">
    <location>
        <begin position="20"/>
        <end position="217"/>
    </location>
</feature>
<reference evidence="2" key="2">
    <citation type="journal article" date="2021" name="PeerJ">
        <title>Extensive microbial diversity within the chicken gut microbiome revealed by metagenomics and culture.</title>
        <authorList>
            <person name="Gilroy R."/>
            <person name="Ravi A."/>
            <person name="Getino M."/>
            <person name="Pursley I."/>
            <person name="Horton D.L."/>
            <person name="Alikhan N.F."/>
            <person name="Baker D."/>
            <person name="Gharbi K."/>
            <person name="Hall N."/>
            <person name="Watson M."/>
            <person name="Adriaenssens E.M."/>
            <person name="Foster-Nyarko E."/>
            <person name="Jarju S."/>
            <person name="Secka A."/>
            <person name="Antonio M."/>
            <person name="Oren A."/>
            <person name="Chaudhuri R.R."/>
            <person name="La Ragione R."/>
            <person name="Hildebrand F."/>
            <person name="Pallen M.J."/>
        </authorList>
    </citation>
    <scope>NUCLEOTIDE SEQUENCE</scope>
    <source>
        <strain evidence="2">CHK186-9395</strain>
    </source>
</reference>
<gene>
    <name evidence="2" type="ORF">IAA62_00825</name>
</gene>
<evidence type="ECO:0000313" key="3">
    <source>
        <dbReference type="Proteomes" id="UP000886861"/>
    </source>
</evidence>
<dbReference type="Pfam" id="PF01261">
    <property type="entry name" value="AP_endonuc_2"/>
    <property type="match status" value="1"/>
</dbReference>
<name>A0A9D1SXW3_9FIRM</name>
<dbReference type="Proteomes" id="UP000886861">
    <property type="component" value="Unassembled WGS sequence"/>
</dbReference>
<dbReference type="PANTHER" id="PTHR12110">
    <property type="entry name" value="HYDROXYPYRUVATE ISOMERASE"/>
    <property type="match status" value="1"/>
</dbReference>
<dbReference type="AlphaFoldDB" id="A0A9D1SXW3"/>
<comment type="caution">
    <text evidence="2">The sequence shown here is derived from an EMBL/GenBank/DDBJ whole genome shotgun (WGS) entry which is preliminary data.</text>
</comment>
<evidence type="ECO:0000259" key="1">
    <source>
        <dbReference type="Pfam" id="PF01261"/>
    </source>
</evidence>
<reference evidence="2" key="1">
    <citation type="submission" date="2020-10" db="EMBL/GenBank/DDBJ databases">
        <authorList>
            <person name="Gilroy R."/>
        </authorList>
    </citation>
    <scope>NUCLEOTIDE SEQUENCE</scope>
    <source>
        <strain evidence="2">CHK186-9395</strain>
    </source>
</reference>
<dbReference type="EMBL" id="DVOJ01000004">
    <property type="protein sequence ID" value="HIV01088.1"/>
    <property type="molecule type" value="Genomic_DNA"/>
</dbReference>
<dbReference type="SUPFAM" id="SSF51658">
    <property type="entry name" value="Xylose isomerase-like"/>
    <property type="match status" value="1"/>
</dbReference>